<sequence length="149" mass="16860">MLLNIVRGFGIHWRRLLLALLNTFGNTFNNRSAMILDEIREQLANKIMIDLDVWNDVLNDTTPGNYGCNHWDASVDYQDIYVNIPERTFVVNSGSFSANLVMGASKGEHSFNENYSKPFSANGKFDFKNSKEIIITEISIDIDSDIYGG</sequence>
<keyword evidence="2" id="KW-1185">Reference proteome</keyword>
<accession>A0A964TDQ0</accession>
<gene>
    <name evidence="1" type="ORF">GTQ34_13635</name>
</gene>
<dbReference type="RefSeq" id="WP_166524370.1">
    <property type="nucleotide sequence ID" value="NZ_JAAABI010000005.1"/>
</dbReference>
<evidence type="ECO:0000313" key="1">
    <source>
        <dbReference type="EMBL" id="NAY92960.1"/>
    </source>
</evidence>
<dbReference type="Proteomes" id="UP000667650">
    <property type="component" value="Unassembled WGS sequence"/>
</dbReference>
<comment type="caution">
    <text evidence="1">The sequence shown here is derived from an EMBL/GenBank/DDBJ whole genome shotgun (WGS) entry which is preliminary data.</text>
</comment>
<name>A0A964TDQ0_9FLAO</name>
<dbReference type="AlphaFoldDB" id="A0A964TDQ0"/>
<reference evidence="1" key="1">
    <citation type="submission" date="2020-01" db="EMBL/GenBank/DDBJ databases">
        <title>Muricauda ochracea sp. nov., isolated from a tidal flat of Garorim bay in Korea.</title>
        <authorList>
            <person name="Kim D."/>
            <person name="Yoo Y."/>
            <person name="Kim J.-J."/>
        </authorList>
    </citation>
    <scope>NUCLEOTIDE SEQUENCE</scope>
    <source>
        <strain evidence="1">JGD-17</strain>
    </source>
</reference>
<proteinExistence type="predicted"/>
<protein>
    <submittedName>
        <fullName evidence="1">Uncharacterized protein</fullName>
    </submittedName>
</protein>
<evidence type="ECO:0000313" key="2">
    <source>
        <dbReference type="Proteomes" id="UP000667650"/>
    </source>
</evidence>
<dbReference type="EMBL" id="JAAABI010000005">
    <property type="protein sequence ID" value="NAY92960.1"/>
    <property type="molecule type" value="Genomic_DNA"/>
</dbReference>
<organism evidence="1 2">
    <name type="scientific">Flagellimonas ochracea</name>
    <dbReference type="NCBI Taxonomy" id="2696472"/>
    <lineage>
        <taxon>Bacteria</taxon>
        <taxon>Pseudomonadati</taxon>
        <taxon>Bacteroidota</taxon>
        <taxon>Flavobacteriia</taxon>
        <taxon>Flavobacteriales</taxon>
        <taxon>Flavobacteriaceae</taxon>
        <taxon>Flagellimonas</taxon>
    </lineage>
</organism>